<keyword evidence="3" id="KW-1133">Transmembrane helix</keyword>
<protein>
    <submittedName>
        <fullName evidence="4">Uncharacterized protein</fullName>
    </submittedName>
</protein>
<evidence type="ECO:0000313" key="5">
    <source>
        <dbReference type="Proteomes" id="UP001586593"/>
    </source>
</evidence>
<dbReference type="InterPro" id="IPR033308">
    <property type="entry name" value="PGAP5/Cdc1/Ted1"/>
</dbReference>
<evidence type="ECO:0000256" key="1">
    <source>
        <dbReference type="ARBA" id="ARBA00023136"/>
    </source>
</evidence>
<sequence length="271" mass="29744">MTPSSPAAVLRNGLRILLPLSLALTLYLYLYPVFQTCAFPLPVADGGGVNTGLAAFWQTARSHLPWRPAGADLPGPTVANGSADAASSPDEADATRPRRPALAPFRLLAFGDPQLEGDTSIPNAHGPYLPHLSAIRAHLTLRTDHPSLRHRVRQILHDAVDLLFDDVPNTVESFRKRLDLFGNDFYLAHIYRTLRWWTRPTHVAVLGDLVGSQWLTDDEFDRRSWRYWNRVFRGGERVPDDVAHLPDGNYVVTGSLEGGGAAAAQTSGRGA</sequence>
<accession>A0ABR3V1R1</accession>
<feature type="transmembrane region" description="Helical" evidence="3">
    <location>
        <begin position="12"/>
        <end position="31"/>
    </location>
</feature>
<dbReference type="Proteomes" id="UP001586593">
    <property type="component" value="Unassembled WGS sequence"/>
</dbReference>
<keyword evidence="1 3" id="KW-0472">Membrane</keyword>
<dbReference type="PANTHER" id="PTHR13315">
    <property type="entry name" value="METALLO PHOSPHOESTERASE RELATED"/>
    <property type="match status" value="1"/>
</dbReference>
<proteinExistence type="predicted"/>
<evidence type="ECO:0000256" key="3">
    <source>
        <dbReference type="SAM" id="Phobius"/>
    </source>
</evidence>
<keyword evidence="3" id="KW-0812">Transmembrane</keyword>
<name>A0ABR3V1R1_9PEZI</name>
<organism evidence="4 5">
    <name type="scientific">Phialemonium thermophilum</name>
    <dbReference type="NCBI Taxonomy" id="223376"/>
    <lineage>
        <taxon>Eukaryota</taxon>
        <taxon>Fungi</taxon>
        <taxon>Dikarya</taxon>
        <taxon>Ascomycota</taxon>
        <taxon>Pezizomycotina</taxon>
        <taxon>Sordariomycetes</taxon>
        <taxon>Sordariomycetidae</taxon>
        <taxon>Cephalothecales</taxon>
        <taxon>Cephalothecaceae</taxon>
        <taxon>Phialemonium</taxon>
    </lineage>
</organism>
<keyword evidence="5" id="KW-1185">Reference proteome</keyword>
<dbReference type="PANTHER" id="PTHR13315:SF1">
    <property type="entry name" value="PROTEIN TED1"/>
    <property type="match status" value="1"/>
</dbReference>
<evidence type="ECO:0000313" key="4">
    <source>
        <dbReference type="EMBL" id="KAL1835203.1"/>
    </source>
</evidence>
<comment type="caution">
    <text evidence="4">The sequence shown here is derived from an EMBL/GenBank/DDBJ whole genome shotgun (WGS) entry which is preliminary data.</text>
</comment>
<dbReference type="EMBL" id="JAZHXJ010003389">
    <property type="protein sequence ID" value="KAL1835203.1"/>
    <property type="molecule type" value="Genomic_DNA"/>
</dbReference>
<gene>
    <name evidence="4" type="ORF">VTK73DRAFT_6020</name>
</gene>
<evidence type="ECO:0000256" key="2">
    <source>
        <dbReference type="SAM" id="MobiDB-lite"/>
    </source>
</evidence>
<reference evidence="4 5" key="1">
    <citation type="journal article" date="2024" name="Commun. Biol.">
        <title>Comparative genomic analysis of thermophilic fungi reveals convergent evolutionary adaptations and gene losses.</title>
        <authorList>
            <person name="Steindorff A.S."/>
            <person name="Aguilar-Pontes M.V."/>
            <person name="Robinson A.J."/>
            <person name="Andreopoulos B."/>
            <person name="LaButti K."/>
            <person name="Kuo A."/>
            <person name="Mondo S."/>
            <person name="Riley R."/>
            <person name="Otillar R."/>
            <person name="Haridas S."/>
            <person name="Lipzen A."/>
            <person name="Grimwood J."/>
            <person name="Schmutz J."/>
            <person name="Clum A."/>
            <person name="Reid I.D."/>
            <person name="Moisan M.C."/>
            <person name="Butler G."/>
            <person name="Nguyen T.T.M."/>
            <person name="Dewar K."/>
            <person name="Conant G."/>
            <person name="Drula E."/>
            <person name="Henrissat B."/>
            <person name="Hansel C."/>
            <person name="Singer S."/>
            <person name="Hutchinson M.I."/>
            <person name="de Vries R.P."/>
            <person name="Natvig D.O."/>
            <person name="Powell A.J."/>
            <person name="Tsang A."/>
            <person name="Grigoriev I.V."/>
        </authorList>
    </citation>
    <scope>NUCLEOTIDE SEQUENCE [LARGE SCALE GENOMIC DNA]</scope>
    <source>
        <strain evidence="4 5">ATCC 24622</strain>
    </source>
</reference>
<feature type="region of interest" description="Disordered" evidence="2">
    <location>
        <begin position="68"/>
        <end position="96"/>
    </location>
</feature>